<dbReference type="GO" id="GO:0005509">
    <property type="term" value="F:calcium ion binding"/>
    <property type="evidence" value="ECO:0007669"/>
    <property type="project" value="UniProtKB-UniRule"/>
</dbReference>
<reference evidence="5 6" key="1">
    <citation type="submission" date="2024-05" db="EMBL/GenBank/DDBJ databases">
        <authorList>
            <person name="Wallberg A."/>
        </authorList>
    </citation>
    <scope>NUCLEOTIDE SEQUENCE [LARGE SCALE GENOMIC DNA]</scope>
</reference>
<name>A0AAV2S8C4_MEGNR</name>
<sequence length="171" mass="19355">EVNYQILNLNGSEQEILYISNDHGTLEIMHNLDREHQEIYNFLIIASDKGSPPLSTYTYLTMTVFDINDNAPVIESQNQHCTLIEEAAETQFVSQVVAWDFDSSFTQNLYYSIIDGNVKNTFEINPSSGLIRVANPKKIFTKSLYNLNISVSDGVFTTYTSLSISITPLNR</sequence>
<dbReference type="PRINTS" id="PR00205">
    <property type="entry name" value="CADHERIN"/>
</dbReference>
<accession>A0AAV2S8C4</accession>
<dbReference type="InterPro" id="IPR015919">
    <property type="entry name" value="Cadherin-like_sf"/>
</dbReference>
<dbReference type="CDD" id="cd11304">
    <property type="entry name" value="Cadherin_repeat"/>
    <property type="match status" value="2"/>
</dbReference>
<dbReference type="Proteomes" id="UP001497623">
    <property type="component" value="Unassembled WGS sequence"/>
</dbReference>
<dbReference type="GO" id="GO:0007156">
    <property type="term" value="P:homophilic cell adhesion via plasma membrane adhesion molecules"/>
    <property type="evidence" value="ECO:0007669"/>
    <property type="project" value="InterPro"/>
</dbReference>
<evidence type="ECO:0000256" key="3">
    <source>
        <dbReference type="PROSITE-ProRule" id="PRU00043"/>
    </source>
</evidence>
<gene>
    <name evidence="5" type="ORF">MNOR_LOCUS34416</name>
</gene>
<feature type="domain" description="Cadherin" evidence="4">
    <location>
        <begin position="75"/>
        <end position="170"/>
    </location>
</feature>
<proteinExistence type="predicted"/>
<dbReference type="PROSITE" id="PS50268">
    <property type="entry name" value="CADHERIN_2"/>
    <property type="match status" value="2"/>
</dbReference>
<dbReference type="EMBL" id="CAXKWB010052967">
    <property type="protein sequence ID" value="CAL4173648.1"/>
    <property type="molecule type" value="Genomic_DNA"/>
</dbReference>
<feature type="non-terminal residue" evidence="5">
    <location>
        <position position="1"/>
    </location>
</feature>
<evidence type="ECO:0000313" key="5">
    <source>
        <dbReference type="EMBL" id="CAL4173648.1"/>
    </source>
</evidence>
<keyword evidence="2" id="KW-1133">Transmembrane helix</keyword>
<feature type="domain" description="Cadherin" evidence="4">
    <location>
        <begin position="1"/>
        <end position="74"/>
    </location>
</feature>
<keyword evidence="3" id="KW-0106">Calcium</keyword>
<keyword evidence="2" id="KW-0472">Membrane</keyword>
<dbReference type="GO" id="GO:0005886">
    <property type="term" value="C:plasma membrane"/>
    <property type="evidence" value="ECO:0007669"/>
    <property type="project" value="UniProtKB-SubCell"/>
</dbReference>
<evidence type="ECO:0000256" key="2">
    <source>
        <dbReference type="ARBA" id="ARBA00022989"/>
    </source>
</evidence>
<dbReference type="Pfam" id="PF00028">
    <property type="entry name" value="Cadherin"/>
    <property type="match status" value="2"/>
</dbReference>
<dbReference type="Gene3D" id="2.60.40.60">
    <property type="entry name" value="Cadherins"/>
    <property type="match status" value="2"/>
</dbReference>
<dbReference type="FunFam" id="2.60.40.60:FF:000026">
    <property type="entry name" value="FAT atypical cadherin 1"/>
    <property type="match status" value="1"/>
</dbReference>
<feature type="non-terminal residue" evidence="5">
    <location>
        <position position="171"/>
    </location>
</feature>
<keyword evidence="6" id="KW-1185">Reference proteome</keyword>
<comment type="caution">
    <text evidence="5">The sequence shown here is derived from an EMBL/GenBank/DDBJ whole genome shotgun (WGS) entry which is preliminary data.</text>
</comment>
<protein>
    <recommendedName>
        <fullName evidence="4">Cadherin domain-containing protein</fullName>
    </recommendedName>
</protein>
<evidence type="ECO:0000256" key="1">
    <source>
        <dbReference type="ARBA" id="ARBA00022692"/>
    </source>
</evidence>
<dbReference type="PANTHER" id="PTHR24026">
    <property type="entry name" value="FAT ATYPICAL CADHERIN-RELATED"/>
    <property type="match status" value="1"/>
</dbReference>
<dbReference type="PANTHER" id="PTHR24026:SF126">
    <property type="entry name" value="PROTOCADHERIN FAT 4"/>
    <property type="match status" value="1"/>
</dbReference>
<evidence type="ECO:0000313" key="6">
    <source>
        <dbReference type="Proteomes" id="UP001497623"/>
    </source>
</evidence>
<dbReference type="AlphaFoldDB" id="A0AAV2S8C4"/>
<organism evidence="5 6">
    <name type="scientific">Meganyctiphanes norvegica</name>
    <name type="common">Northern krill</name>
    <name type="synonym">Thysanopoda norvegica</name>
    <dbReference type="NCBI Taxonomy" id="48144"/>
    <lineage>
        <taxon>Eukaryota</taxon>
        <taxon>Metazoa</taxon>
        <taxon>Ecdysozoa</taxon>
        <taxon>Arthropoda</taxon>
        <taxon>Crustacea</taxon>
        <taxon>Multicrustacea</taxon>
        <taxon>Malacostraca</taxon>
        <taxon>Eumalacostraca</taxon>
        <taxon>Eucarida</taxon>
        <taxon>Euphausiacea</taxon>
        <taxon>Euphausiidae</taxon>
        <taxon>Meganyctiphanes</taxon>
    </lineage>
</organism>
<keyword evidence="1" id="KW-0812">Transmembrane</keyword>
<dbReference type="SUPFAM" id="SSF49313">
    <property type="entry name" value="Cadherin-like"/>
    <property type="match status" value="2"/>
</dbReference>
<dbReference type="SMART" id="SM00112">
    <property type="entry name" value="CA"/>
    <property type="match status" value="2"/>
</dbReference>
<dbReference type="InterPro" id="IPR002126">
    <property type="entry name" value="Cadherin-like_dom"/>
</dbReference>
<evidence type="ECO:0000259" key="4">
    <source>
        <dbReference type="PROSITE" id="PS50268"/>
    </source>
</evidence>